<evidence type="ECO:0000313" key="2">
    <source>
        <dbReference type="EMBL" id="MDG4716982.1"/>
    </source>
</evidence>
<dbReference type="Pfam" id="PF25056">
    <property type="entry name" value="DUF7793"/>
    <property type="match status" value="1"/>
</dbReference>
<reference evidence="2 3" key="1">
    <citation type="submission" date="2023-03" db="EMBL/GenBank/DDBJ databases">
        <title>Strain YYF002 represents a novel species in the genus Winogradskyella isolated from seawater.</title>
        <authorList>
            <person name="Fu Z.-Y."/>
        </authorList>
    </citation>
    <scope>NUCLEOTIDE SEQUENCE [LARGE SCALE GENOMIC DNA]</scope>
    <source>
        <strain evidence="2 3">YYF002</strain>
    </source>
</reference>
<accession>A0ABT6G4L0</accession>
<comment type="caution">
    <text evidence="2">The sequence shown here is derived from an EMBL/GenBank/DDBJ whole genome shotgun (WGS) entry which is preliminary data.</text>
</comment>
<proteinExistence type="predicted"/>
<dbReference type="Gene3D" id="3.40.970.30">
    <property type="entry name" value="yp_829618.1 like domains"/>
    <property type="match status" value="1"/>
</dbReference>
<name>A0ABT6G4L0_9FLAO</name>
<gene>
    <name evidence="2" type="ORF">P7122_13935</name>
</gene>
<sequence length="121" mass="14235">MKVYKLSFGQINIIEPDIAEVIIDNEIIMNETMVEEYHEFLLSYLKSPFSLLVNKKHSYTYTFEAQRLIGTLTEIKAMAVVTHTIISEMTTETLITMNKEKNWNIKLFQKREEALDWLKTV</sequence>
<keyword evidence="3" id="KW-1185">Reference proteome</keyword>
<dbReference type="InterPro" id="IPR056695">
    <property type="entry name" value="DUF7793"/>
</dbReference>
<dbReference type="Proteomes" id="UP001529085">
    <property type="component" value="Unassembled WGS sequence"/>
</dbReference>
<evidence type="ECO:0000259" key="1">
    <source>
        <dbReference type="Pfam" id="PF25056"/>
    </source>
</evidence>
<dbReference type="EMBL" id="JARSBN010000008">
    <property type="protein sequence ID" value="MDG4716982.1"/>
    <property type="molecule type" value="Genomic_DNA"/>
</dbReference>
<organism evidence="2 3">
    <name type="scientific">Winogradskyella marincola</name>
    <dbReference type="NCBI Taxonomy" id="3037795"/>
    <lineage>
        <taxon>Bacteria</taxon>
        <taxon>Pseudomonadati</taxon>
        <taxon>Bacteroidota</taxon>
        <taxon>Flavobacteriia</taxon>
        <taxon>Flavobacteriales</taxon>
        <taxon>Flavobacteriaceae</taxon>
        <taxon>Winogradskyella</taxon>
    </lineage>
</organism>
<feature type="domain" description="DUF7793" evidence="1">
    <location>
        <begin position="47"/>
        <end position="120"/>
    </location>
</feature>
<evidence type="ECO:0000313" key="3">
    <source>
        <dbReference type="Proteomes" id="UP001529085"/>
    </source>
</evidence>
<protein>
    <recommendedName>
        <fullName evidence="1">DUF7793 domain-containing protein</fullName>
    </recommendedName>
</protein>
<dbReference type="RefSeq" id="WP_278006404.1">
    <property type="nucleotide sequence ID" value="NZ_JARSBN010000008.1"/>
</dbReference>